<gene>
    <name evidence="1" type="ORF">AVEN_19802_1</name>
</gene>
<reference evidence="1 2" key="1">
    <citation type="journal article" date="2019" name="Sci. Rep.">
        <title>Orb-weaving spider Araneus ventricosus genome elucidates the spidroin gene catalogue.</title>
        <authorList>
            <person name="Kono N."/>
            <person name="Nakamura H."/>
            <person name="Ohtoshi R."/>
            <person name="Moran D.A.P."/>
            <person name="Shinohara A."/>
            <person name="Yoshida Y."/>
            <person name="Fujiwara M."/>
            <person name="Mori M."/>
            <person name="Tomita M."/>
            <person name="Arakawa K."/>
        </authorList>
    </citation>
    <scope>NUCLEOTIDE SEQUENCE [LARGE SCALE GENOMIC DNA]</scope>
</reference>
<protein>
    <submittedName>
        <fullName evidence="1">Uncharacterized protein</fullName>
    </submittedName>
</protein>
<dbReference type="AlphaFoldDB" id="A0A4Y2PIC3"/>
<evidence type="ECO:0000313" key="1">
    <source>
        <dbReference type="EMBL" id="GBN50892.1"/>
    </source>
</evidence>
<feature type="non-terminal residue" evidence="1">
    <location>
        <position position="1"/>
    </location>
</feature>
<keyword evidence="2" id="KW-1185">Reference proteome</keyword>
<accession>A0A4Y2PIC3</accession>
<name>A0A4Y2PIC3_ARAVE</name>
<proteinExistence type="predicted"/>
<dbReference type="EMBL" id="BGPR01293428">
    <property type="protein sequence ID" value="GBN50892.1"/>
    <property type="molecule type" value="Genomic_DNA"/>
</dbReference>
<comment type="caution">
    <text evidence="1">The sequence shown here is derived from an EMBL/GenBank/DDBJ whole genome shotgun (WGS) entry which is preliminary data.</text>
</comment>
<organism evidence="1 2">
    <name type="scientific">Araneus ventricosus</name>
    <name type="common">Orbweaver spider</name>
    <name type="synonym">Epeira ventricosa</name>
    <dbReference type="NCBI Taxonomy" id="182803"/>
    <lineage>
        <taxon>Eukaryota</taxon>
        <taxon>Metazoa</taxon>
        <taxon>Ecdysozoa</taxon>
        <taxon>Arthropoda</taxon>
        <taxon>Chelicerata</taxon>
        <taxon>Arachnida</taxon>
        <taxon>Araneae</taxon>
        <taxon>Araneomorphae</taxon>
        <taxon>Entelegynae</taxon>
        <taxon>Araneoidea</taxon>
        <taxon>Araneidae</taxon>
        <taxon>Araneus</taxon>
    </lineage>
</organism>
<dbReference type="Proteomes" id="UP000499080">
    <property type="component" value="Unassembled WGS sequence"/>
</dbReference>
<evidence type="ECO:0000313" key="2">
    <source>
        <dbReference type="Proteomes" id="UP000499080"/>
    </source>
</evidence>
<sequence length="67" mass="7567">KGIHSSHVLFSPAFLGDVMGAIIRWSRRPLGRAKRMMGMISNVIQGPTENPFIRSIHVSSLKTYTQW</sequence>